<dbReference type="SUPFAM" id="SSF103473">
    <property type="entry name" value="MFS general substrate transporter"/>
    <property type="match status" value="1"/>
</dbReference>
<evidence type="ECO:0000259" key="7">
    <source>
        <dbReference type="PROSITE" id="PS50850"/>
    </source>
</evidence>
<dbReference type="InterPro" id="IPR020846">
    <property type="entry name" value="MFS_dom"/>
</dbReference>
<feature type="transmembrane region" description="Helical" evidence="6">
    <location>
        <begin position="362"/>
        <end position="385"/>
    </location>
</feature>
<evidence type="ECO:0000313" key="8">
    <source>
        <dbReference type="EMBL" id="KAB0791114.1"/>
    </source>
</evidence>
<feature type="transmembrane region" description="Helical" evidence="6">
    <location>
        <begin position="265"/>
        <end position="288"/>
    </location>
</feature>
<feature type="transmembrane region" description="Helical" evidence="6">
    <location>
        <begin position="427"/>
        <end position="449"/>
    </location>
</feature>
<accession>A0A5N4A1B0</accession>
<dbReference type="Proteomes" id="UP000327044">
    <property type="component" value="Unassembled WGS sequence"/>
</dbReference>
<evidence type="ECO:0000256" key="2">
    <source>
        <dbReference type="ARBA" id="ARBA00022692"/>
    </source>
</evidence>
<comment type="subcellular location">
    <subcellularLocation>
        <location evidence="1">Membrane</location>
        <topology evidence="1">Multi-pass membrane protein</topology>
    </subcellularLocation>
</comment>
<keyword evidence="5" id="KW-0325">Glycoprotein</keyword>
<keyword evidence="3 6" id="KW-1133">Transmembrane helix</keyword>
<keyword evidence="2 6" id="KW-0812">Transmembrane</keyword>
<dbReference type="InParanoid" id="A0A5N4A1B0"/>
<evidence type="ECO:0000256" key="5">
    <source>
        <dbReference type="ARBA" id="ARBA00023180"/>
    </source>
</evidence>
<dbReference type="PANTHER" id="PTHR48021">
    <property type="match status" value="1"/>
</dbReference>
<feature type="transmembrane region" description="Helical" evidence="6">
    <location>
        <begin position="123"/>
        <end position="141"/>
    </location>
</feature>
<sequence>MDIQKQRNVTQRSTFVQILLGLIVNFSSLSPSMSLGFSAVALPYLLDASNPHRLTEDEASWFASIASVAAPLGCFLSGPISDRFGRKPAIQSVNVFCLLGWTAITFAYYSPGHQYRLLLVGRFFTGLSTGLSSMPATVYMAEISTAKLRGMLITWNALCFSLGVVVIYILGWTMTSNWGMIAALSGAFPCANVVMVMIYMVESPSWLITKNRHEDAKASLLRLFNSKSHPLEIREEIETLTCDTRRTKADHQLRYFAEPAIYRPFILMSAFFVFQQVSGTFVIVFYAIDIVNEAQISIDPYLAIVIIAATRSVASVIVSVASRRLGRRPLSITSGVGMTLCMVMLSAYVACVQRKIIDHHDWLPLTLLMAYFFTATLGFLTIPFAMSAEVFPSTIRGLATGMVSSMGYICCFVMVKIYPDMLSVMGIYPLFIFYAAMSAIGTIFVMLCLPETKGRTLSEIESYFSVQKPGTELVALA</sequence>
<dbReference type="PROSITE" id="PS00216">
    <property type="entry name" value="SUGAR_TRANSPORT_1"/>
    <property type="match status" value="1"/>
</dbReference>
<dbReference type="PROSITE" id="PS00217">
    <property type="entry name" value="SUGAR_TRANSPORT_2"/>
    <property type="match status" value="1"/>
</dbReference>
<evidence type="ECO:0000256" key="4">
    <source>
        <dbReference type="ARBA" id="ARBA00023136"/>
    </source>
</evidence>
<dbReference type="Gene3D" id="1.20.1250.20">
    <property type="entry name" value="MFS general substrate transporter like domains"/>
    <property type="match status" value="1"/>
</dbReference>
<reference evidence="8 9" key="1">
    <citation type="journal article" date="2018" name="Elife">
        <title>Firefly genomes illuminate parallel origins of bioluminescence in beetles.</title>
        <authorList>
            <person name="Fallon T.R."/>
            <person name="Lower S.E."/>
            <person name="Chang C.H."/>
            <person name="Bessho-Uehara M."/>
            <person name="Martin G.J."/>
            <person name="Bewick A.J."/>
            <person name="Behringer M."/>
            <person name="Debat H.J."/>
            <person name="Wong I."/>
            <person name="Day J.C."/>
            <person name="Suvorov A."/>
            <person name="Silva C.J."/>
            <person name="Stanger-Hall K.F."/>
            <person name="Hall D.W."/>
            <person name="Schmitz R.J."/>
            <person name="Nelson D.R."/>
            <person name="Lewis S.M."/>
            <person name="Shigenobu S."/>
            <person name="Bybee S.M."/>
            <person name="Larracuente A.M."/>
            <person name="Oba Y."/>
            <person name="Weng J.K."/>
        </authorList>
    </citation>
    <scope>NUCLEOTIDE SEQUENCE [LARGE SCALE GENOMIC DNA]</scope>
    <source>
        <strain evidence="8">1611_PpyrPB1</strain>
        <tissue evidence="8">Whole body</tissue>
    </source>
</reference>
<keyword evidence="4 6" id="KW-0472">Membrane</keyword>
<dbReference type="PRINTS" id="PR00171">
    <property type="entry name" value="SUGRTRNSPORT"/>
</dbReference>
<feature type="transmembrane region" description="Helical" evidence="6">
    <location>
        <begin position="92"/>
        <end position="111"/>
    </location>
</feature>
<keyword evidence="9" id="KW-1185">Reference proteome</keyword>
<dbReference type="InterPro" id="IPR050549">
    <property type="entry name" value="MFS_Trehalose_Transporter"/>
</dbReference>
<organism evidence="8 9">
    <name type="scientific">Photinus pyralis</name>
    <name type="common">Common eastern firefly</name>
    <name type="synonym">Lampyris pyralis</name>
    <dbReference type="NCBI Taxonomy" id="7054"/>
    <lineage>
        <taxon>Eukaryota</taxon>
        <taxon>Metazoa</taxon>
        <taxon>Ecdysozoa</taxon>
        <taxon>Arthropoda</taxon>
        <taxon>Hexapoda</taxon>
        <taxon>Insecta</taxon>
        <taxon>Pterygota</taxon>
        <taxon>Neoptera</taxon>
        <taxon>Endopterygota</taxon>
        <taxon>Coleoptera</taxon>
        <taxon>Polyphaga</taxon>
        <taxon>Elateriformia</taxon>
        <taxon>Elateroidea</taxon>
        <taxon>Lampyridae</taxon>
        <taxon>Lampyrinae</taxon>
        <taxon>Photinus</taxon>
    </lineage>
</organism>
<feature type="transmembrane region" description="Helical" evidence="6">
    <location>
        <begin position="397"/>
        <end position="415"/>
    </location>
</feature>
<comment type="caution">
    <text evidence="8">The sequence shown here is derived from an EMBL/GenBank/DDBJ whole genome shotgun (WGS) entry which is preliminary data.</text>
</comment>
<dbReference type="InterPro" id="IPR005829">
    <property type="entry name" value="Sugar_transporter_CS"/>
</dbReference>
<dbReference type="Pfam" id="PF00083">
    <property type="entry name" value="Sugar_tr"/>
    <property type="match status" value="1"/>
</dbReference>
<evidence type="ECO:0000256" key="3">
    <source>
        <dbReference type="ARBA" id="ARBA00022989"/>
    </source>
</evidence>
<dbReference type="PROSITE" id="PS50850">
    <property type="entry name" value="MFS"/>
    <property type="match status" value="1"/>
</dbReference>
<feature type="transmembrane region" description="Helical" evidence="6">
    <location>
        <begin position="153"/>
        <end position="172"/>
    </location>
</feature>
<feature type="domain" description="Major facilitator superfamily (MFS) profile" evidence="7">
    <location>
        <begin position="20"/>
        <end position="453"/>
    </location>
</feature>
<dbReference type="GO" id="GO:0022857">
    <property type="term" value="F:transmembrane transporter activity"/>
    <property type="evidence" value="ECO:0007669"/>
    <property type="project" value="InterPro"/>
</dbReference>
<name>A0A5N4A1B0_PHOPY</name>
<dbReference type="FunCoup" id="A0A5N4A1B0">
    <property type="interactions" value="57"/>
</dbReference>
<gene>
    <name evidence="8" type="ORF">PPYR_02914</name>
</gene>
<evidence type="ECO:0000256" key="6">
    <source>
        <dbReference type="SAM" id="Phobius"/>
    </source>
</evidence>
<dbReference type="FunFam" id="1.20.1250.20:FF:000249">
    <property type="entry name" value="facilitated trehalose transporter Tret1"/>
    <property type="match status" value="1"/>
</dbReference>
<dbReference type="PANTHER" id="PTHR48021:SF89">
    <property type="entry name" value="FI02132P-RELATED"/>
    <property type="match status" value="1"/>
</dbReference>
<feature type="transmembrane region" description="Helical" evidence="6">
    <location>
        <begin position="300"/>
        <end position="318"/>
    </location>
</feature>
<evidence type="ECO:0000313" key="9">
    <source>
        <dbReference type="Proteomes" id="UP000327044"/>
    </source>
</evidence>
<dbReference type="EMBL" id="VVIM01000011">
    <property type="protein sequence ID" value="KAB0791114.1"/>
    <property type="molecule type" value="Genomic_DNA"/>
</dbReference>
<protein>
    <recommendedName>
        <fullName evidence="7">Major facilitator superfamily (MFS) profile domain-containing protein</fullName>
    </recommendedName>
</protein>
<proteinExistence type="predicted"/>
<dbReference type="InterPro" id="IPR036259">
    <property type="entry name" value="MFS_trans_sf"/>
</dbReference>
<dbReference type="InterPro" id="IPR003663">
    <property type="entry name" value="Sugar/inositol_transpt"/>
</dbReference>
<dbReference type="AlphaFoldDB" id="A0A5N4A1B0"/>
<dbReference type="InterPro" id="IPR005828">
    <property type="entry name" value="MFS_sugar_transport-like"/>
</dbReference>
<feature type="transmembrane region" description="Helical" evidence="6">
    <location>
        <begin position="178"/>
        <end position="201"/>
    </location>
</feature>
<feature type="transmembrane region" description="Helical" evidence="6">
    <location>
        <begin position="330"/>
        <end position="350"/>
    </location>
</feature>
<evidence type="ECO:0000256" key="1">
    <source>
        <dbReference type="ARBA" id="ARBA00004141"/>
    </source>
</evidence>
<dbReference type="GO" id="GO:0016020">
    <property type="term" value="C:membrane"/>
    <property type="evidence" value="ECO:0007669"/>
    <property type="project" value="UniProtKB-SubCell"/>
</dbReference>